<sequence>MSLLTTLPSALRSAVSRSTTRAFSTTPHRPASVLFALHALSNSRETQHFNKLSHLNRIEHSPPLKLIKTSEVDPYPLPTLPPTPAALPLVRALGGGSDVRSAARAWDAKALKAGRAVLADNARHVHRLQQALNRAKSREARHLRLAQQEKAAWQQEFRRHHREMRAAGVWILLSIGTATAMATWRFWPPQQRVGDSGELGRRLAATARGSVGLPGAVGGHAVSAAGFGVAAAEVPEVVAAPAGAVAPGVASPPAPAAVAVVEPQRAGWWRSLFWKQQ</sequence>
<name>A0A4U0XCU3_9PEZI</name>
<dbReference type="Proteomes" id="UP000309340">
    <property type="component" value="Unassembled WGS sequence"/>
</dbReference>
<reference evidence="1 2" key="1">
    <citation type="submission" date="2017-03" db="EMBL/GenBank/DDBJ databases">
        <title>Genomes of endolithic fungi from Antarctica.</title>
        <authorList>
            <person name="Coleine C."/>
            <person name="Masonjones S."/>
            <person name="Stajich J.E."/>
        </authorList>
    </citation>
    <scope>NUCLEOTIDE SEQUENCE [LARGE SCALE GENOMIC DNA]</scope>
    <source>
        <strain evidence="1 2">CCFEE 5184</strain>
    </source>
</reference>
<accession>A0A4U0XCU3</accession>
<evidence type="ECO:0000313" key="2">
    <source>
        <dbReference type="Proteomes" id="UP000309340"/>
    </source>
</evidence>
<protein>
    <submittedName>
        <fullName evidence="1">Uncharacterized protein</fullName>
    </submittedName>
</protein>
<proteinExistence type="predicted"/>
<gene>
    <name evidence="1" type="ORF">B0A55_09499</name>
</gene>
<dbReference type="EMBL" id="NAJQ01000281">
    <property type="protein sequence ID" value="TKA73063.1"/>
    <property type="molecule type" value="Genomic_DNA"/>
</dbReference>
<organism evidence="1 2">
    <name type="scientific">Friedmanniomyces simplex</name>
    <dbReference type="NCBI Taxonomy" id="329884"/>
    <lineage>
        <taxon>Eukaryota</taxon>
        <taxon>Fungi</taxon>
        <taxon>Dikarya</taxon>
        <taxon>Ascomycota</taxon>
        <taxon>Pezizomycotina</taxon>
        <taxon>Dothideomycetes</taxon>
        <taxon>Dothideomycetidae</taxon>
        <taxon>Mycosphaerellales</taxon>
        <taxon>Teratosphaeriaceae</taxon>
        <taxon>Friedmanniomyces</taxon>
    </lineage>
</organism>
<evidence type="ECO:0000313" key="1">
    <source>
        <dbReference type="EMBL" id="TKA73063.1"/>
    </source>
</evidence>
<comment type="caution">
    <text evidence="1">The sequence shown here is derived from an EMBL/GenBank/DDBJ whole genome shotgun (WGS) entry which is preliminary data.</text>
</comment>
<dbReference type="OrthoDB" id="5240110at2759"/>
<keyword evidence="2" id="KW-1185">Reference proteome</keyword>
<dbReference type="AlphaFoldDB" id="A0A4U0XCU3"/>